<dbReference type="Gene3D" id="1.25.40.20">
    <property type="entry name" value="Ankyrin repeat-containing domain"/>
    <property type="match status" value="3"/>
</dbReference>
<evidence type="ECO:0000256" key="3">
    <source>
        <dbReference type="PROSITE-ProRule" id="PRU00023"/>
    </source>
</evidence>
<dbReference type="PANTHER" id="PTHR24173">
    <property type="entry name" value="ANKYRIN REPEAT CONTAINING"/>
    <property type="match status" value="1"/>
</dbReference>
<organism evidence="5">
    <name type="scientific">Craspedostauros australis</name>
    <dbReference type="NCBI Taxonomy" id="1486917"/>
    <lineage>
        <taxon>Eukaryota</taxon>
        <taxon>Sar</taxon>
        <taxon>Stramenopiles</taxon>
        <taxon>Ochrophyta</taxon>
        <taxon>Bacillariophyta</taxon>
        <taxon>Bacillariophyceae</taxon>
        <taxon>Bacillariophycidae</taxon>
        <taxon>Naviculales</taxon>
        <taxon>Naviculaceae</taxon>
        <taxon>Craspedostauros</taxon>
    </lineage>
</organism>
<dbReference type="InterPro" id="IPR000210">
    <property type="entry name" value="BTB/POZ_dom"/>
</dbReference>
<feature type="domain" description="BTB" evidence="4">
    <location>
        <begin position="277"/>
        <end position="358"/>
    </location>
</feature>
<dbReference type="InterPro" id="IPR036770">
    <property type="entry name" value="Ankyrin_rpt-contain_sf"/>
</dbReference>
<dbReference type="SMART" id="SM00248">
    <property type="entry name" value="ANK"/>
    <property type="match status" value="5"/>
</dbReference>
<dbReference type="PROSITE" id="PS50097">
    <property type="entry name" value="BTB"/>
    <property type="match status" value="1"/>
</dbReference>
<evidence type="ECO:0000256" key="2">
    <source>
        <dbReference type="ARBA" id="ARBA00023043"/>
    </source>
</evidence>
<feature type="repeat" description="ANK" evidence="3">
    <location>
        <begin position="176"/>
        <end position="197"/>
    </location>
</feature>
<dbReference type="PROSITE" id="PS50088">
    <property type="entry name" value="ANK_REPEAT"/>
    <property type="match status" value="4"/>
</dbReference>
<gene>
    <name evidence="5" type="ORF">CAUS1442_LOCUS9640</name>
</gene>
<dbReference type="SUPFAM" id="SSF54695">
    <property type="entry name" value="POZ domain"/>
    <property type="match status" value="1"/>
</dbReference>
<dbReference type="InterPro" id="IPR002110">
    <property type="entry name" value="Ankyrin_rpt"/>
</dbReference>
<proteinExistence type="predicted"/>
<dbReference type="Pfam" id="PF12796">
    <property type="entry name" value="Ank_2"/>
    <property type="match status" value="1"/>
</dbReference>
<protein>
    <recommendedName>
        <fullName evidence="4">BTB domain-containing protein</fullName>
    </recommendedName>
</protein>
<dbReference type="PROSITE" id="PS50297">
    <property type="entry name" value="ANK_REP_REGION"/>
    <property type="match status" value="4"/>
</dbReference>
<dbReference type="Pfam" id="PF00651">
    <property type="entry name" value="BTB"/>
    <property type="match status" value="1"/>
</dbReference>
<evidence type="ECO:0000259" key="4">
    <source>
        <dbReference type="PROSITE" id="PS50097"/>
    </source>
</evidence>
<feature type="repeat" description="ANK" evidence="3">
    <location>
        <begin position="142"/>
        <end position="166"/>
    </location>
</feature>
<dbReference type="Gene3D" id="1.25.40.420">
    <property type="match status" value="1"/>
</dbReference>
<evidence type="ECO:0000313" key="5">
    <source>
        <dbReference type="EMBL" id="CAD8337512.1"/>
    </source>
</evidence>
<dbReference type="PANTHER" id="PTHR24173:SF74">
    <property type="entry name" value="ANKYRIN REPEAT DOMAIN-CONTAINING PROTEIN 16"/>
    <property type="match status" value="1"/>
</dbReference>
<dbReference type="SUPFAM" id="SSF48403">
    <property type="entry name" value="Ankyrin repeat"/>
    <property type="match status" value="1"/>
</dbReference>
<feature type="repeat" description="ANK" evidence="3">
    <location>
        <begin position="74"/>
        <end position="107"/>
    </location>
</feature>
<feature type="repeat" description="ANK" evidence="3">
    <location>
        <begin position="108"/>
        <end position="130"/>
    </location>
</feature>
<dbReference type="Pfam" id="PF00023">
    <property type="entry name" value="Ank"/>
    <property type="match status" value="1"/>
</dbReference>
<accession>A0A7R9ZPE7</accession>
<reference evidence="5" key="1">
    <citation type="submission" date="2021-01" db="EMBL/GenBank/DDBJ databases">
        <authorList>
            <person name="Corre E."/>
            <person name="Pelletier E."/>
            <person name="Niang G."/>
            <person name="Scheremetjew M."/>
            <person name="Finn R."/>
            <person name="Kale V."/>
            <person name="Holt S."/>
            <person name="Cochrane G."/>
            <person name="Meng A."/>
            <person name="Brown T."/>
            <person name="Cohen L."/>
        </authorList>
    </citation>
    <scope>NUCLEOTIDE SEQUENCE</scope>
    <source>
        <strain evidence="5">CCMP3328</strain>
    </source>
</reference>
<sequence>MSRITNGGVLDAAGTGDLNTISMWEQQNPKVSISSIKDRQQNTVLHLACSEGRLGVVKYLVGSCKANVNARNNAGFTPLHQACSLGHFAIVKYLTESSKADVNIRNSDGHTALHFASSDGHYGIVQYLIESCNTNVNAQDLGGATSLHLACQYNHFDIARYLVESGHANVNVQDADGNTPLHSVCSEANVEMVKFLLGSSSTDVTIQNKYGQTPWEFAKAEECDEVARYFSIHLQTLLAQNHHGLKSNADIFNDFLETRQTNINRDRLKALESKMMSDVIFLVGTGASQRSIEANGAIMLATVPSIKAMILSAISDEEAAGSSLHDTDRTTIALPHFDPSHVECVLKYIYAGDASFIHNSTIAQQGDLQQLLVVADHFGVWKLKLIIEALLTTQYLSKDVLVETLLFADAHGCLLLKDAAVRLASKDVAALMDHPRFSELFGHAELMEEITRHRQGEAPNDGIDDEFSEMSMMSLYKMVDEHSGVGVDSYMDRPSLLRFIRSTMSESTVKEAWS</sequence>
<dbReference type="Gene3D" id="3.30.710.10">
    <property type="entry name" value="Potassium Channel Kv1.1, Chain A"/>
    <property type="match status" value="1"/>
</dbReference>
<evidence type="ECO:0000256" key="1">
    <source>
        <dbReference type="ARBA" id="ARBA00022737"/>
    </source>
</evidence>
<keyword evidence="2 3" id="KW-0040">ANK repeat</keyword>
<dbReference type="Pfam" id="PF13637">
    <property type="entry name" value="Ank_4"/>
    <property type="match status" value="1"/>
</dbReference>
<name>A0A7R9ZPE7_9STRA</name>
<dbReference type="EMBL" id="HBEF01015392">
    <property type="protein sequence ID" value="CAD8337512.1"/>
    <property type="molecule type" value="Transcribed_RNA"/>
</dbReference>
<keyword evidence="1" id="KW-0677">Repeat</keyword>
<dbReference type="AlphaFoldDB" id="A0A7R9ZPE7"/>
<dbReference type="InterPro" id="IPR011333">
    <property type="entry name" value="SKP1/BTB/POZ_sf"/>
</dbReference>